<dbReference type="AlphaFoldDB" id="A0AAD1WEH0"/>
<dbReference type="EMBL" id="OW240917">
    <property type="protein sequence ID" value="CAH2301043.1"/>
    <property type="molecule type" value="Genomic_DNA"/>
</dbReference>
<evidence type="ECO:0000313" key="2">
    <source>
        <dbReference type="EMBL" id="CAH2301043.1"/>
    </source>
</evidence>
<proteinExistence type="predicted"/>
<name>A0AAD1WEH0_PELCU</name>
<reference evidence="2" key="1">
    <citation type="submission" date="2022-03" db="EMBL/GenBank/DDBJ databases">
        <authorList>
            <person name="Alioto T."/>
            <person name="Alioto T."/>
            <person name="Gomez Garrido J."/>
        </authorList>
    </citation>
    <scope>NUCLEOTIDE SEQUENCE</scope>
</reference>
<feature type="region of interest" description="Disordered" evidence="1">
    <location>
        <begin position="30"/>
        <end position="231"/>
    </location>
</feature>
<accession>A0AAD1WEH0</accession>
<evidence type="ECO:0000256" key="1">
    <source>
        <dbReference type="SAM" id="MobiDB-lite"/>
    </source>
</evidence>
<evidence type="ECO:0000313" key="3">
    <source>
        <dbReference type="Proteomes" id="UP001295444"/>
    </source>
</evidence>
<keyword evidence="3" id="KW-1185">Reference proteome</keyword>
<gene>
    <name evidence="2" type="ORF">PECUL_23A046856</name>
</gene>
<sequence>MAVKRVPAGRPQVEEVVDGATVQTSCQARLEVQAAGSGTESETDERSGGERGGMQTSKLAETAERSGGGRGGRRTGEWETGAERGGTVTADRSVPEQGGERTAERSGVERGGSHTAGRSAAERGGNKTAERSVFVSSFAGNEGEAAAGDRSPGKGPGQARASGRRMSGTAGLAAGHGNAGSAVGGTGTTAIHCPGELTSDANAPPMAGPRVTSGVGPGVGLASDGRGARGR</sequence>
<feature type="compositionally biased region" description="Basic and acidic residues" evidence="1">
    <location>
        <begin position="120"/>
        <end position="130"/>
    </location>
</feature>
<protein>
    <submittedName>
        <fullName evidence="2">Uncharacterized protein</fullName>
    </submittedName>
</protein>
<organism evidence="2 3">
    <name type="scientific">Pelobates cultripes</name>
    <name type="common">Western spadefoot toad</name>
    <dbReference type="NCBI Taxonomy" id="61616"/>
    <lineage>
        <taxon>Eukaryota</taxon>
        <taxon>Metazoa</taxon>
        <taxon>Chordata</taxon>
        <taxon>Craniata</taxon>
        <taxon>Vertebrata</taxon>
        <taxon>Euteleostomi</taxon>
        <taxon>Amphibia</taxon>
        <taxon>Batrachia</taxon>
        <taxon>Anura</taxon>
        <taxon>Pelobatoidea</taxon>
        <taxon>Pelobatidae</taxon>
        <taxon>Pelobates</taxon>
    </lineage>
</organism>
<dbReference type="Proteomes" id="UP001295444">
    <property type="component" value="Chromosome 06"/>
</dbReference>
<feature type="compositionally biased region" description="Basic and acidic residues" evidence="1">
    <location>
        <begin position="98"/>
        <end position="112"/>
    </location>
</feature>